<evidence type="ECO:0000313" key="2">
    <source>
        <dbReference type="Proteomes" id="UP000192288"/>
    </source>
</evidence>
<proteinExistence type="predicted"/>
<dbReference type="EMBL" id="MPLS01000037">
    <property type="protein sequence ID" value="ORI97225.1"/>
    <property type="molecule type" value="Genomic_DNA"/>
</dbReference>
<dbReference type="AlphaFoldDB" id="A0A1X0VBW6"/>
<sequence>MKQGKSAQIKKMRHVQSKQKLTSRKTIPAFNYDEFAGFLRARYFLTHRNKYAPEIFEVASFFLDDVIATMVQQHFTQFTSNERATINLNETMQAALVNSDDRDWRYFVLLVPVLFDMQQFLVKESQVNDRFVAQTTNFDVNFWRMIMRTVMAINFFKWQGKDVSEMMKTSNAIDTLQFKFLSENDDDDDFNMAVIAETFRGLEPKMKPLKVSEAFLKSNETLTAEELQAEEAYAEKRLAQFKGNSVKGVVSENVINLLHAFHVGIAKEYNLTHEQWDANVLNDFVQQHLMAYWTPQWSDIDGIGGEVKSYLKFLSQKKAITGLGKIVSGIIDLDHYIDVAAINSLLRQLNGSDLEKLA</sequence>
<organism evidence="1 2">
    <name type="scientific">Leuconostoc pseudomesenteroides</name>
    <dbReference type="NCBI Taxonomy" id="33968"/>
    <lineage>
        <taxon>Bacteria</taxon>
        <taxon>Bacillati</taxon>
        <taxon>Bacillota</taxon>
        <taxon>Bacilli</taxon>
        <taxon>Lactobacillales</taxon>
        <taxon>Lactobacillaceae</taxon>
        <taxon>Leuconostoc</taxon>
    </lineage>
</organism>
<dbReference type="Proteomes" id="UP000192288">
    <property type="component" value="Unassembled WGS sequence"/>
</dbReference>
<reference evidence="1 2" key="1">
    <citation type="journal article" date="2017" name="Front. Microbiol.">
        <title>Genomic Characterization of Dairy Associated Leuconostoc Species and Diversity of Leuconostocs in Undefined Mixed Mesophilic Starter Cultures.</title>
        <authorList>
            <person name="Frantzen C.A."/>
            <person name="Kot W."/>
            <person name="Pedersen T.B."/>
            <person name="Ardo Y.M."/>
            <person name="Broadbent J.R."/>
            <person name="Neve H."/>
            <person name="Hansen L.H."/>
            <person name="Dal Bello F."/>
            <person name="Ostlie H.M."/>
            <person name="Kleppen H.P."/>
            <person name="Vogensen F.K."/>
            <person name="Holo H."/>
        </authorList>
    </citation>
    <scope>NUCLEOTIDE SEQUENCE [LARGE SCALE GENOMIC DNA]</scope>
    <source>
        <strain evidence="1 2">LMGCF08</strain>
    </source>
</reference>
<evidence type="ECO:0000313" key="1">
    <source>
        <dbReference type="EMBL" id="ORI97225.1"/>
    </source>
</evidence>
<comment type="caution">
    <text evidence="1">The sequence shown here is derived from an EMBL/GenBank/DDBJ whole genome shotgun (WGS) entry which is preliminary data.</text>
</comment>
<accession>A0A1X0VBW6</accession>
<dbReference type="eggNOG" id="ENOG50308DV">
    <property type="taxonomic scope" value="Bacteria"/>
</dbReference>
<dbReference type="RefSeq" id="WP_080519283.1">
    <property type="nucleotide sequence ID" value="NZ_MPLS01000037.1"/>
</dbReference>
<protein>
    <submittedName>
        <fullName evidence="1">Metaphase chromosome protein 1</fullName>
    </submittedName>
</protein>
<gene>
    <name evidence="1" type="ORF">BMR96_08385</name>
</gene>
<dbReference type="STRING" id="33968.BMS77_05740"/>
<name>A0A1X0VBW6_LEUPS</name>